<dbReference type="InterPro" id="IPR025110">
    <property type="entry name" value="AMP-bd_C"/>
</dbReference>
<keyword evidence="4" id="KW-0443">Lipid metabolism</keyword>
<keyword evidence="3" id="KW-0276">Fatty acid metabolism</keyword>
<feature type="domain" description="AMP-binding enzyme C-terminal" evidence="6">
    <location>
        <begin position="445"/>
        <end position="520"/>
    </location>
</feature>
<proteinExistence type="inferred from homology"/>
<sequence length="532" mass="57569">MMDVPLTTWLLFEGAATHHRHSEIVSRQPGGELFRYTYGNFSERTRKLMNAFDTMGIAPGAVVATLAWNSYRHLEAYFAVPCTGRVLHTLNVRLSPDELAFILRDAGDVAVLVDPEFLPLIEQIAPRVPSLTHIVVLTDDAAAAADSTIVAYEQLLAEAESDYAAPELDERQPASLCYTSGTTGQPKGVVSTHRSLFLHALAVTSAAGICVGPGDSVLPQVPMFHASAWGLPFAAVGVGAKLVFFGGPLEAAPFVDLLLDEQVTVSAGVPTVWVSVADELERRPGANEHLRHIISGGSQPPAALIEHYSRKLGIPLVQAWGMTETSPLASVAWPQHRMRSWTEESVTHAARRQAGLPLPGVLVRLRDEDGNALAFDGASMGALEVRGPWVTDEYLHGRGAENFTEDGWFVTGDVAIGSPDGYFVISDRTKDLIKSGGEWISSVDMEAAIMAMPAVIEAAVVAAPDPKWGERPVAYVVPRPGKSIELEMIRQHLETTGFPRWQLPDRVEVIDEIPKTAVGKFDKKVLRALDGS</sequence>
<dbReference type="GO" id="GO:0016874">
    <property type="term" value="F:ligase activity"/>
    <property type="evidence" value="ECO:0007669"/>
    <property type="project" value="UniProtKB-KW"/>
</dbReference>
<dbReference type="SUPFAM" id="SSF56801">
    <property type="entry name" value="Acetyl-CoA synthetase-like"/>
    <property type="match status" value="1"/>
</dbReference>
<dbReference type="GO" id="GO:0006631">
    <property type="term" value="P:fatty acid metabolic process"/>
    <property type="evidence" value="ECO:0007669"/>
    <property type="project" value="UniProtKB-KW"/>
</dbReference>
<evidence type="ECO:0000256" key="4">
    <source>
        <dbReference type="ARBA" id="ARBA00023098"/>
    </source>
</evidence>
<evidence type="ECO:0000313" key="7">
    <source>
        <dbReference type="EMBL" id="AWK72873.1"/>
    </source>
</evidence>
<evidence type="ECO:0000256" key="3">
    <source>
        <dbReference type="ARBA" id="ARBA00022832"/>
    </source>
</evidence>
<name>A0A2S2BWA1_9NOCA</name>
<comment type="similarity">
    <text evidence="1">Belongs to the ATP-dependent AMP-binding enzyme family.</text>
</comment>
<dbReference type="OrthoDB" id="9803968at2"/>
<dbReference type="Proteomes" id="UP000245711">
    <property type="component" value="Chromosome"/>
</dbReference>
<protein>
    <submittedName>
        <fullName evidence="7">Long-chain fatty acid--CoA ligase</fullName>
    </submittedName>
</protein>
<dbReference type="RefSeq" id="WP_109330361.1">
    <property type="nucleotide sequence ID" value="NZ_CP021354.1"/>
</dbReference>
<keyword evidence="8" id="KW-1185">Reference proteome</keyword>
<dbReference type="PANTHER" id="PTHR43859:SF4">
    <property type="entry name" value="BUTANOATE--COA LIGASE AAE1-RELATED"/>
    <property type="match status" value="1"/>
</dbReference>
<evidence type="ECO:0000256" key="2">
    <source>
        <dbReference type="ARBA" id="ARBA00022598"/>
    </source>
</evidence>
<dbReference type="Gene3D" id="3.40.50.12780">
    <property type="entry name" value="N-terminal domain of ligase-like"/>
    <property type="match status" value="1"/>
</dbReference>
<evidence type="ECO:0000259" key="5">
    <source>
        <dbReference type="Pfam" id="PF00501"/>
    </source>
</evidence>
<dbReference type="EMBL" id="CP021354">
    <property type="protein sequence ID" value="AWK72873.1"/>
    <property type="molecule type" value="Genomic_DNA"/>
</dbReference>
<dbReference type="Gene3D" id="3.30.300.30">
    <property type="match status" value="1"/>
</dbReference>
<keyword evidence="2 7" id="KW-0436">Ligase</keyword>
<evidence type="ECO:0000256" key="1">
    <source>
        <dbReference type="ARBA" id="ARBA00006432"/>
    </source>
</evidence>
<gene>
    <name evidence="7" type="ORF">CBI38_16255</name>
</gene>
<organism evidence="7 8">
    <name type="scientific">Rhodococcus oxybenzonivorans</name>
    <dbReference type="NCBI Taxonomy" id="1990687"/>
    <lineage>
        <taxon>Bacteria</taxon>
        <taxon>Bacillati</taxon>
        <taxon>Actinomycetota</taxon>
        <taxon>Actinomycetes</taxon>
        <taxon>Mycobacteriales</taxon>
        <taxon>Nocardiaceae</taxon>
        <taxon>Rhodococcus</taxon>
    </lineage>
</organism>
<dbReference type="NCBIfam" id="NF004837">
    <property type="entry name" value="PRK06187.1"/>
    <property type="match status" value="1"/>
</dbReference>
<dbReference type="InterPro" id="IPR020845">
    <property type="entry name" value="AMP-binding_CS"/>
</dbReference>
<feature type="domain" description="AMP-dependent synthetase/ligase" evidence="5">
    <location>
        <begin position="15"/>
        <end position="395"/>
    </location>
</feature>
<dbReference type="PANTHER" id="PTHR43859">
    <property type="entry name" value="ACYL-ACTIVATING ENZYME"/>
    <property type="match status" value="1"/>
</dbReference>
<dbReference type="InterPro" id="IPR000873">
    <property type="entry name" value="AMP-dep_synth/lig_dom"/>
</dbReference>
<dbReference type="KEGG" id="roz:CBI38_16255"/>
<reference evidence="7 8" key="1">
    <citation type="submission" date="2017-05" db="EMBL/GenBank/DDBJ databases">
        <title>Isolation of Rhodococcus sp. S2-17 biodegrading of BP-3.</title>
        <authorList>
            <person name="Lee Y."/>
            <person name="Kim K.H."/>
            <person name="Chun B.H."/>
            <person name="Jung H.S."/>
            <person name="Jeon C.O."/>
        </authorList>
    </citation>
    <scope>NUCLEOTIDE SEQUENCE [LARGE SCALE GENOMIC DNA]</scope>
    <source>
        <strain evidence="7 8">S2-17</strain>
    </source>
</reference>
<dbReference type="AlphaFoldDB" id="A0A2S2BWA1"/>
<evidence type="ECO:0000259" key="6">
    <source>
        <dbReference type="Pfam" id="PF13193"/>
    </source>
</evidence>
<dbReference type="FunFam" id="3.30.300.30:FF:000008">
    <property type="entry name" value="2,3-dihydroxybenzoate-AMP ligase"/>
    <property type="match status" value="1"/>
</dbReference>
<dbReference type="PROSITE" id="PS00455">
    <property type="entry name" value="AMP_BINDING"/>
    <property type="match status" value="1"/>
</dbReference>
<evidence type="ECO:0000313" key="8">
    <source>
        <dbReference type="Proteomes" id="UP000245711"/>
    </source>
</evidence>
<dbReference type="Pfam" id="PF00501">
    <property type="entry name" value="AMP-binding"/>
    <property type="match status" value="1"/>
</dbReference>
<dbReference type="InterPro" id="IPR042099">
    <property type="entry name" value="ANL_N_sf"/>
</dbReference>
<accession>A0A2S2BWA1</accession>
<dbReference type="Pfam" id="PF13193">
    <property type="entry name" value="AMP-binding_C"/>
    <property type="match status" value="1"/>
</dbReference>
<dbReference type="InterPro" id="IPR045851">
    <property type="entry name" value="AMP-bd_C_sf"/>
</dbReference>